<protein>
    <recommendedName>
        <fullName evidence="1">RNA helicase</fullName>
        <ecNumber evidence="1">3.6.4.13</ecNumber>
    </recommendedName>
</protein>
<keyword evidence="5 6" id="KW-0067">ATP-binding</keyword>
<dbReference type="InterPro" id="IPR011545">
    <property type="entry name" value="DEAD/DEAH_box_helicase_dom"/>
</dbReference>
<feature type="compositionally biased region" description="Low complexity" evidence="7">
    <location>
        <begin position="407"/>
        <end position="417"/>
    </location>
</feature>
<comment type="similarity">
    <text evidence="6">Belongs to the DEAD box helicase family.</text>
</comment>
<comment type="caution">
    <text evidence="10">The sequence shown here is derived from an EMBL/GenBank/DDBJ whole genome shotgun (WGS) entry which is preliminary data.</text>
</comment>
<feature type="domain" description="Helicase C-terminal" evidence="9">
    <location>
        <begin position="499"/>
        <end position="643"/>
    </location>
</feature>
<dbReference type="EC" id="3.6.4.13" evidence="1"/>
<dbReference type="PANTHER" id="PTHR47958">
    <property type="entry name" value="ATP-DEPENDENT RNA HELICASE DBP3"/>
    <property type="match status" value="1"/>
</dbReference>
<evidence type="ECO:0000256" key="2">
    <source>
        <dbReference type="ARBA" id="ARBA00022741"/>
    </source>
</evidence>
<name>A0ABD3MHL4_9STRA</name>
<feature type="region of interest" description="Disordered" evidence="7">
    <location>
        <begin position="374"/>
        <end position="417"/>
    </location>
</feature>
<sequence length="678" mass="74654">MEDLFNMLSSSARLDKSKRKKKPIATKPFPHAAGIKSTSRDHDAALRSSHNDRSVDDDDNASTSSSDSDNDHTHAQTKKKRPKKQHSAKALAQIHHEEISAFRRRMGIRLSSDNKQEVALGTLPDPISSFNEWKCPTWWREEGVNNTTTKNNSSSASTKTKASAAAAAPTPTTLFHRIHQTILTNIEHGKWLEPTPIQMQAIPSLMERRDIMGCAPTGSGKSGAFILPALMLAKCSEDIFYGKAVINTVDATKEKKSKKKKDKTTTNVDQVVDLHGHIRSILLAPSRELASQLHREVQRLSSNMPGKFHCTLLSKSNAGLAVANQLGGKSGLDCLVTTPLRLVECMERGMKLRGVRLIVLDEADRLLDASDGRKESNLKKKKHAKSDPDDDSDEESEEVEGVETPVQNQQQSGSSQSRTFLQQIDSILSNIPSSATRALFSATLGPSVRHLSESILRSPIDITTGIHAGIGGNAAAGGASEHIQQELKFVGREEGKLLAIRQLVAEGITPPVLIFMQSKERAQALFGELLYDGIRVDVIHAGRSYANRELSVQKFRRGETWVLICTDLVARGVDFKAVNLVINYDLPAEGVTYVHRIGRTGRAGRPGRAITFFTEADFDNLRTIANVMRLSGCSVPEWMLTMKKQPSKNKVTLPPKRGGIDTSPFDKKRKRTKNHAKK</sequence>
<keyword evidence="2 6" id="KW-0547">Nucleotide-binding</keyword>
<keyword evidence="3 6" id="KW-0378">Hydrolase</keyword>
<keyword evidence="4 6" id="KW-0347">Helicase</keyword>
<evidence type="ECO:0000259" key="8">
    <source>
        <dbReference type="PROSITE" id="PS51192"/>
    </source>
</evidence>
<evidence type="ECO:0000256" key="5">
    <source>
        <dbReference type="ARBA" id="ARBA00022840"/>
    </source>
</evidence>
<dbReference type="PROSITE" id="PS51192">
    <property type="entry name" value="HELICASE_ATP_BIND_1"/>
    <property type="match status" value="1"/>
</dbReference>
<dbReference type="Proteomes" id="UP001530293">
    <property type="component" value="Unassembled WGS sequence"/>
</dbReference>
<dbReference type="SMART" id="SM00487">
    <property type="entry name" value="DEXDc"/>
    <property type="match status" value="1"/>
</dbReference>
<dbReference type="GO" id="GO:0005524">
    <property type="term" value="F:ATP binding"/>
    <property type="evidence" value="ECO:0007669"/>
    <property type="project" value="UniProtKB-KW"/>
</dbReference>
<gene>
    <name evidence="10" type="ORF">ACHAWU_000943</name>
</gene>
<dbReference type="AlphaFoldDB" id="A0ABD3MHL4"/>
<evidence type="ECO:0000256" key="3">
    <source>
        <dbReference type="ARBA" id="ARBA00022801"/>
    </source>
</evidence>
<proteinExistence type="inferred from homology"/>
<dbReference type="Gene3D" id="3.40.50.300">
    <property type="entry name" value="P-loop containing nucleotide triphosphate hydrolases"/>
    <property type="match status" value="2"/>
</dbReference>
<feature type="region of interest" description="Disordered" evidence="7">
    <location>
        <begin position="645"/>
        <end position="678"/>
    </location>
</feature>
<evidence type="ECO:0000313" key="10">
    <source>
        <dbReference type="EMBL" id="KAL3762296.1"/>
    </source>
</evidence>
<dbReference type="GO" id="GO:0016787">
    <property type="term" value="F:hydrolase activity"/>
    <property type="evidence" value="ECO:0007669"/>
    <property type="project" value="UniProtKB-KW"/>
</dbReference>
<evidence type="ECO:0000313" key="11">
    <source>
        <dbReference type="Proteomes" id="UP001530293"/>
    </source>
</evidence>
<dbReference type="CDD" id="cd18787">
    <property type="entry name" value="SF2_C_DEAD"/>
    <property type="match status" value="1"/>
</dbReference>
<dbReference type="EMBL" id="JALLBG020000137">
    <property type="protein sequence ID" value="KAL3762296.1"/>
    <property type="molecule type" value="Genomic_DNA"/>
</dbReference>
<evidence type="ECO:0000256" key="1">
    <source>
        <dbReference type="ARBA" id="ARBA00012552"/>
    </source>
</evidence>
<evidence type="ECO:0000256" key="6">
    <source>
        <dbReference type="RuleBase" id="RU000492"/>
    </source>
</evidence>
<dbReference type="Pfam" id="PF00270">
    <property type="entry name" value="DEAD"/>
    <property type="match status" value="1"/>
</dbReference>
<feature type="compositionally biased region" description="Basic residues" evidence="7">
    <location>
        <begin position="75"/>
        <end position="87"/>
    </location>
</feature>
<dbReference type="Pfam" id="PF00271">
    <property type="entry name" value="Helicase_C"/>
    <property type="match status" value="1"/>
</dbReference>
<dbReference type="GO" id="GO:0003724">
    <property type="term" value="F:RNA helicase activity"/>
    <property type="evidence" value="ECO:0007669"/>
    <property type="project" value="UniProtKB-EC"/>
</dbReference>
<feature type="region of interest" description="Disordered" evidence="7">
    <location>
        <begin position="1"/>
        <end position="91"/>
    </location>
</feature>
<dbReference type="SMART" id="SM00490">
    <property type="entry name" value="HELICc"/>
    <property type="match status" value="1"/>
</dbReference>
<feature type="compositionally biased region" description="Basic and acidic residues" evidence="7">
    <location>
        <begin position="38"/>
        <end position="54"/>
    </location>
</feature>
<organism evidence="10 11">
    <name type="scientific">Discostella pseudostelligera</name>
    <dbReference type="NCBI Taxonomy" id="259834"/>
    <lineage>
        <taxon>Eukaryota</taxon>
        <taxon>Sar</taxon>
        <taxon>Stramenopiles</taxon>
        <taxon>Ochrophyta</taxon>
        <taxon>Bacillariophyta</taxon>
        <taxon>Coscinodiscophyceae</taxon>
        <taxon>Thalassiosirophycidae</taxon>
        <taxon>Stephanodiscales</taxon>
        <taxon>Stephanodiscaceae</taxon>
        <taxon>Discostella</taxon>
    </lineage>
</organism>
<dbReference type="InterPro" id="IPR000629">
    <property type="entry name" value="RNA-helicase_DEAD-box_CS"/>
</dbReference>
<dbReference type="PROSITE" id="PS51194">
    <property type="entry name" value="HELICASE_CTER"/>
    <property type="match status" value="1"/>
</dbReference>
<dbReference type="SUPFAM" id="SSF52540">
    <property type="entry name" value="P-loop containing nucleoside triphosphate hydrolases"/>
    <property type="match status" value="1"/>
</dbReference>
<feature type="compositionally biased region" description="Basic residues" evidence="7">
    <location>
        <begin position="667"/>
        <end position="678"/>
    </location>
</feature>
<dbReference type="InterPro" id="IPR014001">
    <property type="entry name" value="Helicase_ATP-bd"/>
</dbReference>
<reference evidence="10 11" key="1">
    <citation type="submission" date="2024-10" db="EMBL/GenBank/DDBJ databases">
        <title>Updated reference genomes for cyclostephanoid diatoms.</title>
        <authorList>
            <person name="Roberts W.R."/>
            <person name="Alverson A.J."/>
        </authorList>
    </citation>
    <scope>NUCLEOTIDE SEQUENCE [LARGE SCALE GENOMIC DNA]</scope>
    <source>
        <strain evidence="10 11">AJA232-27</strain>
    </source>
</reference>
<dbReference type="InterPro" id="IPR001650">
    <property type="entry name" value="Helicase_C-like"/>
</dbReference>
<dbReference type="PROSITE" id="PS00039">
    <property type="entry name" value="DEAD_ATP_HELICASE"/>
    <property type="match status" value="1"/>
</dbReference>
<keyword evidence="11" id="KW-1185">Reference proteome</keyword>
<feature type="domain" description="Helicase ATP-binding" evidence="8">
    <location>
        <begin position="202"/>
        <end position="462"/>
    </location>
</feature>
<evidence type="ECO:0000256" key="4">
    <source>
        <dbReference type="ARBA" id="ARBA00022806"/>
    </source>
</evidence>
<feature type="compositionally biased region" description="Acidic residues" evidence="7">
    <location>
        <begin position="388"/>
        <end position="401"/>
    </location>
</feature>
<accession>A0ABD3MHL4</accession>
<evidence type="ECO:0000256" key="7">
    <source>
        <dbReference type="SAM" id="MobiDB-lite"/>
    </source>
</evidence>
<feature type="region of interest" description="Disordered" evidence="7">
    <location>
        <begin position="146"/>
        <end position="171"/>
    </location>
</feature>
<dbReference type="InterPro" id="IPR027417">
    <property type="entry name" value="P-loop_NTPase"/>
</dbReference>
<evidence type="ECO:0000259" key="9">
    <source>
        <dbReference type="PROSITE" id="PS51194"/>
    </source>
</evidence>